<evidence type="ECO:0000313" key="1">
    <source>
        <dbReference type="EMBL" id="RZB39649.1"/>
    </source>
</evidence>
<gene>
    <name evidence="1" type="ORF">BDFB_014486</name>
</gene>
<accession>A0A482V980</accession>
<reference evidence="1 2" key="1">
    <citation type="submission" date="2017-03" db="EMBL/GenBank/DDBJ databases">
        <title>Genome of the blue death feigning beetle - Asbolus verrucosus.</title>
        <authorList>
            <person name="Rider S.D."/>
        </authorList>
    </citation>
    <scope>NUCLEOTIDE SEQUENCE [LARGE SCALE GENOMIC DNA]</scope>
    <source>
        <strain evidence="1">Butters</strain>
        <tissue evidence="1">Head and leg muscle</tissue>
    </source>
</reference>
<dbReference type="Proteomes" id="UP000292052">
    <property type="component" value="Unassembled WGS sequence"/>
</dbReference>
<dbReference type="EMBL" id="QDEB01126516">
    <property type="protein sequence ID" value="RZB39649.1"/>
    <property type="molecule type" value="Genomic_DNA"/>
</dbReference>
<sequence length="100" mass="11534">MKWSQRRSGRFDSRWNLRKCDLFKPLVVPKTSKGDSVCNCSHLDDTFLTNNISQDLLEFLRSVPAKDLDFASDKYHDRVSRETVTNTDYDCVKAGNSTKL</sequence>
<organism evidence="1 2">
    <name type="scientific">Asbolus verrucosus</name>
    <name type="common">Desert ironclad beetle</name>
    <dbReference type="NCBI Taxonomy" id="1661398"/>
    <lineage>
        <taxon>Eukaryota</taxon>
        <taxon>Metazoa</taxon>
        <taxon>Ecdysozoa</taxon>
        <taxon>Arthropoda</taxon>
        <taxon>Hexapoda</taxon>
        <taxon>Insecta</taxon>
        <taxon>Pterygota</taxon>
        <taxon>Neoptera</taxon>
        <taxon>Endopterygota</taxon>
        <taxon>Coleoptera</taxon>
        <taxon>Polyphaga</taxon>
        <taxon>Cucujiformia</taxon>
        <taxon>Tenebrionidae</taxon>
        <taxon>Pimeliinae</taxon>
        <taxon>Asbolus</taxon>
    </lineage>
</organism>
<name>A0A482V980_ASBVE</name>
<comment type="caution">
    <text evidence="1">The sequence shown here is derived from an EMBL/GenBank/DDBJ whole genome shotgun (WGS) entry which is preliminary data.</text>
</comment>
<evidence type="ECO:0000313" key="2">
    <source>
        <dbReference type="Proteomes" id="UP000292052"/>
    </source>
</evidence>
<dbReference type="OrthoDB" id="408631at2759"/>
<protein>
    <submittedName>
        <fullName evidence="1">Uncharacterized protein</fullName>
    </submittedName>
</protein>
<proteinExistence type="predicted"/>
<keyword evidence="2" id="KW-1185">Reference proteome</keyword>
<dbReference type="AlphaFoldDB" id="A0A482V980"/>